<sequence>MASPAKKRKRNPNFRIEFAGNDDEKNSVLENLQKIRSELTTRYNKPVGNLQVIEHLFKLWFDKAADGQESVQEKLPAPSNYVKVHSKRDTNQKVFLCAEQSLQRLREVTEHHRGYCEEHLKIKKIIEKGHVISTKLSGDGSCDHTFLWSSSPYLPNKEYLLDDVNAR</sequence>
<evidence type="ECO:0000313" key="2">
    <source>
        <dbReference type="Proteomes" id="UP000005408"/>
    </source>
</evidence>
<dbReference type="Proteomes" id="UP000005408">
    <property type="component" value="Unassembled WGS sequence"/>
</dbReference>
<accession>A0A8W8NJX0</accession>
<dbReference type="EnsemblMetazoa" id="G6150.1">
    <property type="protein sequence ID" value="G6150.1:cds"/>
    <property type="gene ID" value="G6150"/>
</dbReference>
<keyword evidence="2" id="KW-1185">Reference proteome</keyword>
<dbReference type="AlphaFoldDB" id="A0A8W8NJX0"/>
<organism evidence="1 2">
    <name type="scientific">Magallana gigas</name>
    <name type="common">Pacific oyster</name>
    <name type="synonym">Crassostrea gigas</name>
    <dbReference type="NCBI Taxonomy" id="29159"/>
    <lineage>
        <taxon>Eukaryota</taxon>
        <taxon>Metazoa</taxon>
        <taxon>Spiralia</taxon>
        <taxon>Lophotrochozoa</taxon>
        <taxon>Mollusca</taxon>
        <taxon>Bivalvia</taxon>
        <taxon>Autobranchia</taxon>
        <taxon>Pteriomorphia</taxon>
        <taxon>Ostreida</taxon>
        <taxon>Ostreoidea</taxon>
        <taxon>Ostreidae</taxon>
        <taxon>Magallana</taxon>
    </lineage>
</organism>
<protein>
    <submittedName>
        <fullName evidence="1">Uncharacterized protein</fullName>
    </submittedName>
</protein>
<reference evidence="1" key="1">
    <citation type="submission" date="2022-08" db="UniProtKB">
        <authorList>
            <consortium name="EnsemblMetazoa"/>
        </authorList>
    </citation>
    <scope>IDENTIFICATION</scope>
    <source>
        <strain evidence="1">05x7-T-G4-1.051#20</strain>
    </source>
</reference>
<name>A0A8W8NJX0_MAGGI</name>
<evidence type="ECO:0000313" key="1">
    <source>
        <dbReference type="EnsemblMetazoa" id="G6150.1:cds"/>
    </source>
</evidence>
<proteinExistence type="predicted"/>